<feature type="modified residue" description="4-aspartylphosphate" evidence="1">
    <location>
        <position position="55"/>
    </location>
</feature>
<dbReference type="InterPro" id="IPR007492">
    <property type="entry name" value="LytTR_DNA-bd_dom"/>
</dbReference>
<organism evidence="4 5">
    <name type="scientific">Niabella pedocola</name>
    <dbReference type="NCBI Taxonomy" id="1752077"/>
    <lineage>
        <taxon>Bacteria</taxon>
        <taxon>Pseudomonadati</taxon>
        <taxon>Bacteroidota</taxon>
        <taxon>Chitinophagia</taxon>
        <taxon>Chitinophagales</taxon>
        <taxon>Chitinophagaceae</taxon>
        <taxon>Niabella</taxon>
    </lineage>
</organism>
<evidence type="ECO:0000259" key="2">
    <source>
        <dbReference type="PROSITE" id="PS50110"/>
    </source>
</evidence>
<dbReference type="Pfam" id="PF04397">
    <property type="entry name" value="LytTR"/>
    <property type="match status" value="1"/>
</dbReference>
<evidence type="ECO:0000256" key="1">
    <source>
        <dbReference type="PROSITE-ProRule" id="PRU00169"/>
    </source>
</evidence>
<dbReference type="RefSeq" id="WP_231008763.1">
    <property type="nucleotide sequence ID" value="NZ_JAJNEC010000008.1"/>
</dbReference>
<dbReference type="Gene3D" id="3.40.50.2300">
    <property type="match status" value="1"/>
</dbReference>
<evidence type="ECO:0000313" key="5">
    <source>
        <dbReference type="Proteomes" id="UP001199816"/>
    </source>
</evidence>
<evidence type="ECO:0000259" key="3">
    <source>
        <dbReference type="PROSITE" id="PS50930"/>
    </source>
</evidence>
<gene>
    <name evidence="4" type="ORF">LQ567_25545</name>
</gene>
<dbReference type="Proteomes" id="UP001199816">
    <property type="component" value="Unassembled WGS sequence"/>
</dbReference>
<feature type="domain" description="Response regulatory" evidence="2">
    <location>
        <begin position="2"/>
        <end position="115"/>
    </location>
</feature>
<dbReference type="EMBL" id="JAJNEC010000008">
    <property type="protein sequence ID" value="MCD2426175.1"/>
    <property type="molecule type" value="Genomic_DNA"/>
</dbReference>
<dbReference type="InterPro" id="IPR011006">
    <property type="entry name" value="CheY-like_superfamily"/>
</dbReference>
<dbReference type="SMART" id="SM00850">
    <property type="entry name" value="LytTR"/>
    <property type="match status" value="1"/>
</dbReference>
<dbReference type="Gene3D" id="2.40.50.1020">
    <property type="entry name" value="LytTr DNA-binding domain"/>
    <property type="match status" value="1"/>
</dbReference>
<accession>A0ABS8PZ57</accession>
<dbReference type="SMART" id="SM00448">
    <property type="entry name" value="REC"/>
    <property type="match status" value="1"/>
</dbReference>
<evidence type="ECO:0000313" key="4">
    <source>
        <dbReference type="EMBL" id="MCD2426175.1"/>
    </source>
</evidence>
<name>A0ABS8PZ57_9BACT</name>
<dbReference type="PANTHER" id="PTHR37299">
    <property type="entry name" value="TRANSCRIPTIONAL REGULATOR-RELATED"/>
    <property type="match status" value="1"/>
</dbReference>
<dbReference type="InterPro" id="IPR001789">
    <property type="entry name" value="Sig_transdc_resp-reg_receiver"/>
</dbReference>
<dbReference type="InterPro" id="IPR046947">
    <property type="entry name" value="LytR-like"/>
</dbReference>
<dbReference type="PROSITE" id="PS50110">
    <property type="entry name" value="RESPONSE_REGULATORY"/>
    <property type="match status" value="1"/>
</dbReference>
<dbReference type="SUPFAM" id="SSF52172">
    <property type="entry name" value="CheY-like"/>
    <property type="match status" value="1"/>
</dbReference>
<feature type="domain" description="HTH LytTR-type" evidence="3">
    <location>
        <begin position="149"/>
        <end position="257"/>
    </location>
</feature>
<keyword evidence="5" id="KW-1185">Reference proteome</keyword>
<dbReference type="PANTHER" id="PTHR37299:SF1">
    <property type="entry name" value="STAGE 0 SPORULATION PROTEIN A HOMOLOG"/>
    <property type="match status" value="1"/>
</dbReference>
<keyword evidence="4" id="KW-0238">DNA-binding</keyword>
<comment type="caution">
    <text evidence="4">The sequence shown here is derived from an EMBL/GenBank/DDBJ whole genome shotgun (WGS) entry which is preliminary data.</text>
</comment>
<protein>
    <submittedName>
        <fullName evidence="4">LytTR family DNA-binding domain-containing protein</fullName>
    </submittedName>
</protein>
<dbReference type="GO" id="GO:0003677">
    <property type="term" value="F:DNA binding"/>
    <property type="evidence" value="ECO:0007669"/>
    <property type="project" value="UniProtKB-KW"/>
</dbReference>
<dbReference type="PROSITE" id="PS50930">
    <property type="entry name" value="HTH_LYTTR"/>
    <property type="match status" value="1"/>
</dbReference>
<proteinExistence type="predicted"/>
<keyword evidence="1" id="KW-0597">Phosphoprotein</keyword>
<dbReference type="Pfam" id="PF00072">
    <property type="entry name" value="Response_reg"/>
    <property type="match status" value="1"/>
</dbReference>
<reference evidence="4 5" key="1">
    <citation type="submission" date="2021-11" db="EMBL/GenBank/DDBJ databases">
        <title>Genomic of Niabella pedocola.</title>
        <authorList>
            <person name="Wu T."/>
        </authorList>
    </citation>
    <scope>NUCLEOTIDE SEQUENCE [LARGE SCALE GENOMIC DNA]</scope>
    <source>
        <strain evidence="4 5">JCM 31011</strain>
    </source>
</reference>
<sequence>MKAIIIEDEEIIAQVLQNKINDADPSIDIIKIIPSLKIAKKWFMQNEEPDILFMDIQLSDGVSFELLEYFQLKCPIVFTTAYDEFAIRAFKVNGVDYLLKPVNEDELKKAIEKCKAVILQRKPMVADIAELMKALSYPQHTTKRYKERFVASIRNQWMPIPVTEIAFFAKEVLHYLYLFNGERYLLDSTSLDDVEEVLDPDRFYRANRQYIINIDAVHAVKPVENSKLLIRLKAPNHKFEIDMSRERAPAFKKWMGK</sequence>